<evidence type="ECO:0000313" key="9">
    <source>
        <dbReference type="EMBL" id="AUW31395.1"/>
    </source>
</evidence>
<evidence type="ECO:0000256" key="1">
    <source>
        <dbReference type="ARBA" id="ARBA00004126"/>
    </source>
</evidence>
<keyword evidence="5" id="KW-0539">Nucleus</keyword>
<evidence type="ECO:0000313" key="8">
    <source>
        <dbReference type="EMBL" id="ANM86494.1"/>
    </source>
</evidence>
<sequence length="318" mass="35397">MASPSATSSLPDWIQLSPSVFLFKSDSQPTAAAPSSSTIAHANDATELSTSSAASIPPPLELSSPKLVVLMTWMSAQPSHINKYILGYHSLYPTTRILIVRSSPPDIFHRSRNAQRRRVAPAVSTIVASFPHTLPATVQENPEFILHIFSNGGSHQVRNLRLAYRETTSAPFPPHVTIFDSCPGRATFKRSVLALSSALPSSPSLRFPLLGLIYTIVSIYWLIFIPFHIPDPIERVRQALNDPELMEGEKRRCYMYSKVDPMVGWSDVEDHARMAAEECGFEVRKEQFVGSGHCAHVRGAERRYWEVVAGLYKDNRGR</sequence>
<dbReference type="AlphaFoldDB" id="A0A1Z1CBI2"/>
<organism evidence="8">
    <name type="scientific">Cladonia uncialis subsp. uncialis</name>
    <dbReference type="NCBI Taxonomy" id="180999"/>
    <lineage>
        <taxon>Eukaryota</taxon>
        <taxon>Fungi</taxon>
        <taxon>Dikarya</taxon>
        <taxon>Ascomycota</taxon>
        <taxon>Pezizomycotina</taxon>
        <taxon>Lecanoromycetes</taxon>
        <taxon>OSLEUM clade</taxon>
        <taxon>Lecanoromycetidae</taxon>
        <taxon>Lecanorales</taxon>
        <taxon>Lecanorineae</taxon>
        <taxon>Cladoniaceae</taxon>
        <taxon>Cladonia</taxon>
    </lineage>
</organism>
<evidence type="ECO:0008006" key="10">
    <source>
        <dbReference type="Google" id="ProtNLM"/>
    </source>
</evidence>
<keyword evidence="2 7" id="KW-0812">Transmembrane</keyword>
<protein>
    <recommendedName>
        <fullName evidence="10">Indole-diterpene biosynthesis protein PaxU</fullName>
    </recommendedName>
</protein>
<evidence type="ECO:0000256" key="2">
    <source>
        <dbReference type="ARBA" id="ARBA00022692"/>
    </source>
</evidence>
<evidence type="ECO:0000256" key="4">
    <source>
        <dbReference type="ARBA" id="ARBA00023136"/>
    </source>
</evidence>
<feature type="transmembrane region" description="Helical" evidence="7">
    <location>
        <begin position="207"/>
        <end position="227"/>
    </location>
</feature>
<dbReference type="EMBL" id="KX264265">
    <property type="protein sequence ID" value="ANM86494.1"/>
    <property type="molecule type" value="Genomic_DNA"/>
</dbReference>
<evidence type="ECO:0000256" key="5">
    <source>
        <dbReference type="ARBA" id="ARBA00023242"/>
    </source>
</evidence>
<dbReference type="Pfam" id="PF05705">
    <property type="entry name" value="DUF829"/>
    <property type="match status" value="1"/>
</dbReference>
<keyword evidence="3 7" id="KW-1133">Transmembrane helix</keyword>
<accession>A0A1Z1CBI2</accession>
<keyword evidence="4 7" id="KW-0472">Membrane</keyword>
<name>A0A1Z1CBI2_CLAUC</name>
<comment type="subcellular location">
    <subcellularLocation>
        <location evidence="6">Endomembrane system</location>
        <topology evidence="6">Single-pass membrane protein</topology>
    </subcellularLocation>
    <subcellularLocation>
        <location evidence="1">Nucleus membrane</location>
    </subcellularLocation>
</comment>
<reference evidence="8" key="1">
    <citation type="submission" date="2016-05" db="EMBL/GenBank/DDBJ databases">
        <title>Lichen genome sequencing reveals its rich biosynthetic potential.</title>
        <authorList>
            <person name="Bertrand R.L."/>
            <person name="Abdel-Hameed M."/>
            <person name="Sorensen J.L."/>
        </authorList>
    </citation>
    <scope>NUCLEOTIDE SEQUENCE</scope>
</reference>
<dbReference type="GO" id="GO:0031965">
    <property type="term" value="C:nuclear membrane"/>
    <property type="evidence" value="ECO:0007669"/>
    <property type="project" value="UniProtKB-SubCell"/>
</dbReference>
<evidence type="ECO:0000256" key="3">
    <source>
        <dbReference type="ARBA" id="ARBA00022989"/>
    </source>
</evidence>
<evidence type="ECO:0000256" key="7">
    <source>
        <dbReference type="SAM" id="Phobius"/>
    </source>
</evidence>
<dbReference type="PANTHER" id="PTHR12265:SF30">
    <property type="entry name" value="TRANSMEMBRANE PROTEIN 53"/>
    <property type="match status" value="1"/>
</dbReference>
<dbReference type="EMBL" id="MG777511">
    <property type="protein sequence ID" value="AUW31395.1"/>
    <property type="molecule type" value="Genomic_DNA"/>
</dbReference>
<evidence type="ECO:0000256" key="6">
    <source>
        <dbReference type="ARBA" id="ARBA00037847"/>
    </source>
</evidence>
<dbReference type="PANTHER" id="PTHR12265">
    <property type="entry name" value="TRANSMEMBRANE PROTEIN 53"/>
    <property type="match status" value="1"/>
</dbReference>
<dbReference type="InterPro" id="IPR008547">
    <property type="entry name" value="DUF829_TMEM53"/>
</dbReference>
<proteinExistence type="predicted"/>
<reference evidence="9" key="2">
    <citation type="submission" date="2017-12" db="EMBL/GenBank/DDBJ databases">
        <title>Genome Sequencing Reveals a Rich Biosynthetic Potential.</title>
        <authorList>
            <person name="Bertrand R.L."/>
            <person name="Abdel-Hameed M.E."/>
            <person name="Sorensen J.L."/>
        </authorList>
    </citation>
    <scope>NUCLEOTIDE SEQUENCE</scope>
</reference>